<dbReference type="InterPro" id="IPR018101">
    <property type="entry name" value="Transl_elong_Ts_CS"/>
</dbReference>
<dbReference type="Pfam" id="PF00889">
    <property type="entry name" value="EF_TS"/>
    <property type="match status" value="1"/>
</dbReference>
<dbReference type="CDD" id="cd14275">
    <property type="entry name" value="UBA_EF-Ts"/>
    <property type="match status" value="1"/>
</dbReference>
<dbReference type="AlphaFoldDB" id="A0A0G7ZM82"/>
<dbReference type="GO" id="GO:0003746">
    <property type="term" value="F:translation elongation factor activity"/>
    <property type="evidence" value="ECO:0007669"/>
    <property type="project" value="UniProtKB-UniRule"/>
</dbReference>
<keyword evidence="4 7" id="KW-0251">Elongation factor</keyword>
<dbReference type="Gene3D" id="3.30.479.20">
    <property type="entry name" value="Elongation factor Ts, dimerisation domain"/>
    <property type="match status" value="2"/>
</dbReference>
<dbReference type="InterPro" id="IPR014039">
    <property type="entry name" value="Transl_elong_EFTs/EF1B_dimer"/>
</dbReference>
<dbReference type="InterPro" id="IPR001816">
    <property type="entry name" value="Transl_elong_EFTs/EF1B"/>
</dbReference>
<dbReference type="FunFam" id="1.10.8.10:FF:000001">
    <property type="entry name" value="Elongation factor Ts"/>
    <property type="match status" value="1"/>
</dbReference>
<dbReference type="Gene3D" id="1.10.8.10">
    <property type="entry name" value="DNA helicase RuvA subunit, C-terminal domain"/>
    <property type="match status" value="1"/>
</dbReference>
<protein>
    <recommendedName>
        <fullName evidence="2 7">Elongation factor Ts</fullName>
        <shortName evidence="7">EF-Ts</shortName>
    </recommendedName>
</protein>
<evidence type="ECO:0000313" key="11">
    <source>
        <dbReference type="EMBL" id="CRX37297.1"/>
    </source>
</evidence>
<keyword evidence="5 7" id="KW-0648">Protein biosynthesis</keyword>
<comment type="subcellular location">
    <subcellularLocation>
        <location evidence="7 9">Cytoplasm</location>
    </subcellularLocation>
</comment>
<evidence type="ECO:0000256" key="9">
    <source>
        <dbReference type="RuleBase" id="RU000643"/>
    </source>
</evidence>
<evidence type="ECO:0000256" key="1">
    <source>
        <dbReference type="ARBA" id="ARBA00005532"/>
    </source>
</evidence>
<evidence type="ECO:0000313" key="12">
    <source>
        <dbReference type="Proteomes" id="UP000242141"/>
    </source>
</evidence>
<dbReference type="InterPro" id="IPR009060">
    <property type="entry name" value="UBA-like_sf"/>
</dbReference>
<evidence type="ECO:0000256" key="6">
    <source>
        <dbReference type="ARBA" id="ARBA00025453"/>
    </source>
</evidence>
<dbReference type="InterPro" id="IPR036402">
    <property type="entry name" value="EF-Ts_dimer_sf"/>
</dbReference>
<keyword evidence="12" id="KW-1185">Reference proteome</keyword>
<evidence type="ECO:0000256" key="7">
    <source>
        <dbReference type="HAMAP-Rule" id="MF_00050"/>
    </source>
</evidence>
<reference evidence="12" key="1">
    <citation type="submission" date="2015-05" db="EMBL/GenBank/DDBJ databases">
        <authorList>
            <person name="Collingro A."/>
        </authorList>
    </citation>
    <scope>NUCLEOTIDE SEQUENCE [LARGE SCALE GENOMIC DNA]</scope>
    <source>
        <strain evidence="12">Ps</strain>
    </source>
</reference>
<dbReference type="EMBL" id="CWGI01000001">
    <property type="protein sequence ID" value="CRX37297.1"/>
    <property type="molecule type" value="Genomic_DNA"/>
</dbReference>
<evidence type="ECO:0000256" key="3">
    <source>
        <dbReference type="ARBA" id="ARBA00022490"/>
    </source>
</evidence>
<keyword evidence="3 7" id="KW-0963">Cytoplasm</keyword>
<proteinExistence type="inferred from homology"/>
<dbReference type="PROSITE" id="PS01126">
    <property type="entry name" value="EF_TS_1"/>
    <property type="match status" value="1"/>
</dbReference>
<sequence length="294" mass="33862">MKKINIEDIKKLREITSAGLMEVKKALDNAQGNFDKAIKWLRENGLAKAAKKADRIAAEGAIFILNIKNKIIILELNSETDFVAQNKFFLEFGNKLANYIADSNLKNNELENFKEKIFDKEKISEKIAFLSAKLGEKINLRRFYVLDLKDYQIGSYLHVNKKIGVIVVAKNVDQDLLKDIAMQIAAMNPEYLNLNEIPAAKKEEEYQIAKKDLKNTLENKPKEIQEKIINGRVNKILSDIVLEEQSFVKDNSKKIKQLLRKDAKLITFIRYEVGEGIEKKVENFKDEVMKQIKK</sequence>
<accession>A0A0G7ZM82</accession>
<feature type="domain" description="Translation elongation factor EFTs/EF1B dimerisation" evidence="10">
    <location>
        <begin position="72"/>
        <end position="275"/>
    </location>
</feature>
<dbReference type="NCBIfam" id="TIGR00116">
    <property type="entry name" value="tsf"/>
    <property type="match status" value="1"/>
</dbReference>
<dbReference type="PROSITE" id="PS01127">
    <property type="entry name" value="EF_TS_2"/>
    <property type="match status" value="1"/>
</dbReference>
<feature type="region of interest" description="Involved in Mg(2+) ion dislocation from EF-Tu" evidence="7">
    <location>
        <begin position="80"/>
        <end position="83"/>
    </location>
</feature>
<organism evidence="11 12">
    <name type="scientific">Candidatus Hepatoplasma crinochetorum</name>
    <dbReference type="NCBI Taxonomy" id="295596"/>
    <lineage>
        <taxon>Bacteria</taxon>
        <taxon>Bacillati</taxon>
        <taxon>Mycoplasmatota</taxon>
        <taxon>Mollicutes</taxon>
        <taxon>Candidatus Hepatoplasmataceae</taxon>
        <taxon>Candidatus Hepatoplasma</taxon>
    </lineage>
</organism>
<dbReference type="SUPFAM" id="SSF54713">
    <property type="entry name" value="Elongation factor Ts (EF-Ts), dimerisation domain"/>
    <property type="match status" value="2"/>
</dbReference>
<dbReference type="Gene3D" id="1.10.286.20">
    <property type="match status" value="1"/>
</dbReference>
<evidence type="ECO:0000256" key="4">
    <source>
        <dbReference type="ARBA" id="ARBA00022768"/>
    </source>
</evidence>
<evidence type="ECO:0000256" key="2">
    <source>
        <dbReference type="ARBA" id="ARBA00016956"/>
    </source>
</evidence>
<dbReference type="PANTHER" id="PTHR11741:SF0">
    <property type="entry name" value="ELONGATION FACTOR TS, MITOCHONDRIAL"/>
    <property type="match status" value="1"/>
</dbReference>
<dbReference type="PANTHER" id="PTHR11741">
    <property type="entry name" value="ELONGATION FACTOR TS"/>
    <property type="match status" value="1"/>
</dbReference>
<comment type="similarity">
    <text evidence="1 7 8">Belongs to the EF-Ts family.</text>
</comment>
<name>A0A0G7ZM82_9MOLU</name>
<dbReference type="Proteomes" id="UP000242141">
    <property type="component" value="Unassembled WGS sequence"/>
</dbReference>
<evidence type="ECO:0000256" key="5">
    <source>
        <dbReference type="ARBA" id="ARBA00022917"/>
    </source>
</evidence>
<evidence type="ECO:0000259" key="10">
    <source>
        <dbReference type="Pfam" id="PF00889"/>
    </source>
</evidence>
<comment type="function">
    <text evidence="6 7 8">Associates with the EF-Tu.GDP complex and induces the exchange of GDP to GTP. It remains bound to the aminoacyl-tRNA.EF-Tu.GTP complex up to the GTP hydrolysis stage on the ribosome.</text>
</comment>
<dbReference type="GO" id="GO:0005737">
    <property type="term" value="C:cytoplasm"/>
    <property type="evidence" value="ECO:0007669"/>
    <property type="project" value="UniProtKB-SubCell"/>
</dbReference>
<evidence type="ECO:0000256" key="8">
    <source>
        <dbReference type="RuleBase" id="RU000642"/>
    </source>
</evidence>
<gene>
    <name evidence="7" type="primary">tsf</name>
    <name evidence="11" type="ORF">HEPPS_05280</name>
</gene>
<dbReference type="SUPFAM" id="SSF46934">
    <property type="entry name" value="UBA-like"/>
    <property type="match status" value="1"/>
</dbReference>
<dbReference type="HAMAP" id="MF_00050">
    <property type="entry name" value="EF_Ts"/>
    <property type="match status" value="1"/>
</dbReference>